<keyword evidence="2 7" id="KW-0812">Transmembrane</keyword>
<feature type="transmembrane region" description="Helical" evidence="8">
    <location>
        <begin position="224"/>
        <end position="246"/>
    </location>
</feature>
<feature type="signal peptide" evidence="9">
    <location>
        <begin position="1"/>
        <end position="18"/>
    </location>
</feature>
<gene>
    <name evidence="11" type="primary">MYADM</name>
</gene>
<protein>
    <submittedName>
        <fullName evidence="11">Myeloid associated differentiation marker</fullName>
    </submittedName>
</protein>
<keyword evidence="5 7" id="KW-0472">Membrane</keyword>
<feature type="chain" id="PRO_5034343304" evidence="9">
    <location>
        <begin position="19"/>
        <end position="248"/>
    </location>
</feature>
<keyword evidence="12" id="KW-1185">Reference proteome</keyword>
<feature type="transmembrane region" description="Helical" evidence="8">
    <location>
        <begin position="183"/>
        <end position="204"/>
    </location>
</feature>
<reference evidence="11" key="1">
    <citation type="submission" date="2025-08" db="UniProtKB">
        <authorList>
            <consortium name="Ensembl"/>
        </authorList>
    </citation>
    <scope>IDENTIFICATION</scope>
</reference>
<keyword evidence="9" id="KW-0732">Signal</keyword>
<organism evidence="11 12">
    <name type="scientific">Oncorhynchus kisutch</name>
    <name type="common">Coho salmon</name>
    <name type="synonym">Salmo kisutch</name>
    <dbReference type="NCBI Taxonomy" id="8019"/>
    <lineage>
        <taxon>Eukaryota</taxon>
        <taxon>Metazoa</taxon>
        <taxon>Chordata</taxon>
        <taxon>Craniata</taxon>
        <taxon>Vertebrata</taxon>
        <taxon>Euteleostomi</taxon>
        <taxon>Actinopterygii</taxon>
        <taxon>Neopterygii</taxon>
        <taxon>Teleostei</taxon>
        <taxon>Protacanthopterygii</taxon>
        <taxon>Salmoniformes</taxon>
        <taxon>Salmonidae</taxon>
        <taxon>Salmoninae</taxon>
        <taxon>Oncorhynchus</taxon>
    </lineage>
</organism>
<dbReference type="AlphaFoldDB" id="A0A8C7MY12"/>
<dbReference type="Ensembl" id="ENSOKIT00005093915.1">
    <property type="protein sequence ID" value="ENSOKIP00005087832.1"/>
    <property type="gene ID" value="ENSOKIG00005038327.1"/>
</dbReference>
<accession>A0A8C7MY12</accession>
<feature type="domain" description="MARVEL" evidence="10">
    <location>
        <begin position="103"/>
        <end position="245"/>
    </location>
</feature>
<feature type="transmembrane region" description="Helical" evidence="8">
    <location>
        <begin position="113"/>
        <end position="136"/>
    </location>
</feature>
<evidence type="ECO:0000256" key="2">
    <source>
        <dbReference type="ARBA" id="ARBA00022692"/>
    </source>
</evidence>
<sequence length="248" mass="27611">MPLIVLLISQLLWVRVAALLISCVIFSVSAHGASLPGVGDWCVFCWAYSFTRTLLVLLMEHFGFQAQGPVSWNNFPITMACYATLLWTLCLHHLPRLLPQGPAEPQGGLNKRIFSKVFSCLTFMACIILMLVSDLVSYDQHTALQWCMAVYCIWFILSVGVVVLCVGECIGCLPFPFTRFLSAYGLLAVVIYLTATIICSVFQFDKLSNRPQTWQPPTLVTVDVLTALNFLLYLADLAYSAHLVFVSV</sequence>
<reference evidence="11" key="2">
    <citation type="submission" date="2025-09" db="UniProtKB">
        <authorList>
            <consortium name="Ensembl"/>
        </authorList>
    </citation>
    <scope>IDENTIFICATION</scope>
</reference>
<evidence type="ECO:0000256" key="3">
    <source>
        <dbReference type="ARBA" id="ARBA00022737"/>
    </source>
</evidence>
<proteinExistence type="inferred from homology"/>
<feature type="transmembrane region" description="Helical" evidence="8">
    <location>
        <begin position="148"/>
        <end position="171"/>
    </location>
</feature>
<evidence type="ECO:0000256" key="1">
    <source>
        <dbReference type="ARBA" id="ARBA00004141"/>
    </source>
</evidence>
<dbReference type="InterPro" id="IPR047123">
    <property type="entry name" value="MYADM-like"/>
</dbReference>
<dbReference type="Proteomes" id="UP000694557">
    <property type="component" value="Unassembled WGS sequence"/>
</dbReference>
<feature type="transmembrane region" description="Helical" evidence="8">
    <location>
        <begin position="75"/>
        <end position="92"/>
    </location>
</feature>
<dbReference type="PANTHER" id="PTHR17068:SF3">
    <property type="entry name" value="MYELOID-ASSOCIATED DIFFERENTIATION MARKER"/>
    <property type="match status" value="1"/>
</dbReference>
<dbReference type="GeneTree" id="ENSGT00950000182933"/>
<dbReference type="PANTHER" id="PTHR17068">
    <property type="entry name" value="MYELOID-ASSOCIATED DIFFERENTIATION MARKER MYADM FAMILY MEMBER"/>
    <property type="match status" value="1"/>
</dbReference>
<evidence type="ECO:0000259" key="10">
    <source>
        <dbReference type="PROSITE" id="PS51225"/>
    </source>
</evidence>
<evidence type="ECO:0000256" key="7">
    <source>
        <dbReference type="PROSITE-ProRule" id="PRU00581"/>
    </source>
</evidence>
<name>A0A8C7MY12_ONCKI</name>
<evidence type="ECO:0000313" key="11">
    <source>
        <dbReference type="Ensembl" id="ENSOKIP00005087832.1"/>
    </source>
</evidence>
<evidence type="ECO:0000256" key="6">
    <source>
        <dbReference type="ARBA" id="ARBA00034721"/>
    </source>
</evidence>
<dbReference type="Pfam" id="PF01284">
    <property type="entry name" value="MARVEL"/>
    <property type="match status" value="1"/>
</dbReference>
<dbReference type="GO" id="GO:0016020">
    <property type="term" value="C:membrane"/>
    <property type="evidence" value="ECO:0007669"/>
    <property type="project" value="UniProtKB-SubCell"/>
</dbReference>
<comment type="subcellular location">
    <subcellularLocation>
        <location evidence="1">Membrane</location>
        <topology evidence="1">Multi-pass membrane protein</topology>
    </subcellularLocation>
</comment>
<evidence type="ECO:0000256" key="8">
    <source>
        <dbReference type="SAM" id="Phobius"/>
    </source>
</evidence>
<evidence type="ECO:0000256" key="5">
    <source>
        <dbReference type="ARBA" id="ARBA00023136"/>
    </source>
</evidence>
<keyword evidence="4 8" id="KW-1133">Transmembrane helix</keyword>
<dbReference type="PROSITE" id="PS51225">
    <property type="entry name" value="MARVEL"/>
    <property type="match status" value="1"/>
</dbReference>
<evidence type="ECO:0000256" key="4">
    <source>
        <dbReference type="ARBA" id="ARBA00022989"/>
    </source>
</evidence>
<evidence type="ECO:0000313" key="12">
    <source>
        <dbReference type="Proteomes" id="UP000694557"/>
    </source>
</evidence>
<comment type="similarity">
    <text evidence="6">Belongs to the MAL family.</text>
</comment>
<keyword evidence="3" id="KW-0677">Repeat</keyword>
<dbReference type="InterPro" id="IPR008253">
    <property type="entry name" value="Marvel"/>
</dbReference>
<evidence type="ECO:0000256" key="9">
    <source>
        <dbReference type="SAM" id="SignalP"/>
    </source>
</evidence>